<evidence type="ECO:0000313" key="1">
    <source>
        <dbReference type="EMBL" id="DAF92287.1"/>
    </source>
</evidence>
<organism evidence="1">
    <name type="scientific">Siphoviridae sp. ctgN495</name>
    <dbReference type="NCBI Taxonomy" id="2825608"/>
    <lineage>
        <taxon>Viruses</taxon>
        <taxon>Duplodnaviria</taxon>
        <taxon>Heunggongvirae</taxon>
        <taxon>Uroviricota</taxon>
        <taxon>Caudoviricetes</taxon>
    </lineage>
</organism>
<name>A0A8S5UCP8_9CAUD</name>
<dbReference type="EMBL" id="BK016063">
    <property type="protein sequence ID" value="DAF92287.1"/>
    <property type="molecule type" value="Genomic_DNA"/>
</dbReference>
<sequence length="171" mass="19512">MDHVIDLDVVIYICTLIASISGASIVIGKAIKKSVSSAAKEIIDERMKKSDEEHKKSIDEMEDRVNKKISDLQNSVDKQISEIRTQLDQLTKSQNDVNNKMKSALLASTRDRINQAHDYYMRKDFIGTHSLYIIEQLYESYKELGGNSFISDQMKDIHGLEVRSAEMNIKE</sequence>
<accession>A0A8S5UCP8</accession>
<reference evidence="1" key="1">
    <citation type="journal article" date="2021" name="Proc. Natl. Acad. Sci. U.S.A.">
        <title>A Catalog of Tens of Thousands of Viruses from Human Metagenomes Reveals Hidden Associations with Chronic Diseases.</title>
        <authorList>
            <person name="Tisza M.J."/>
            <person name="Buck C.B."/>
        </authorList>
    </citation>
    <scope>NUCLEOTIDE SEQUENCE</scope>
    <source>
        <strain evidence="1">CtgN495</strain>
    </source>
</reference>
<dbReference type="InterPro" id="IPR012476">
    <property type="entry name" value="GLE1"/>
</dbReference>
<proteinExistence type="predicted"/>
<dbReference type="Pfam" id="PF07817">
    <property type="entry name" value="GLE1"/>
    <property type="match status" value="1"/>
</dbReference>
<protein>
    <submittedName>
        <fullName evidence="1">Uncharacterized protein</fullName>
    </submittedName>
</protein>